<name>A0AAW9RRG1_9HYPH</name>
<comment type="catalytic activity">
    <reaction evidence="6">
        <text>guanosine(527) in 16S rRNA + S-adenosyl-L-methionine = N(7)-methylguanosine(527) in 16S rRNA + S-adenosyl-L-homocysteine</text>
        <dbReference type="Rhea" id="RHEA:42732"/>
        <dbReference type="Rhea" id="RHEA-COMP:10209"/>
        <dbReference type="Rhea" id="RHEA-COMP:10210"/>
        <dbReference type="ChEBI" id="CHEBI:57856"/>
        <dbReference type="ChEBI" id="CHEBI:59789"/>
        <dbReference type="ChEBI" id="CHEBI:74269"/>
        <dbReference type="ChEBI" id="CHEBI:74480"/>
        <dbReference type="EC" id="2.1.1.170"/>
    </reaction>
</comment>
<dbReference type="PIRSF" id="PIRSF003078">
    <property type="entry name" value="GidB"/>
    <property type="match status" value="1"/>
</dbReference>
<dbReference type="InterPro" id="IPR029063">
    <property type="entry name" value="SAM-dependent_MTases_sf"/>
</dbReference>
<keyword evidence="4 6" id="KW-0808">Transferase</keyword>
<dbReference type="RefSeq" id="WP_340332688.1">
    <property type="nucleotide sequence ID" value="NZ_JAZHOF010000015.1"/>
</dbReference>
<evidence type="ECO:0000256" key="4">
    <source>
        <dbReference type="ARBA" id="ARBA00022679"/>
    </source>
</evidence>
<dbReference type="PANTHER" id="PTHR31760">
    <property type="entry name" value="S-ADENOSYL-L-METHIONINE-DEPENDENT METHYLTRANSFERASES SUPERFAMILY PROTEIN"/>
    <property type="match status" value="1"/>
</dbReference>
<comment type="caution">
    <text evidence="7">The sequence shown here is derived from an EMBL/GenBank/DDBJ whole genome shotgun (WGS) entry which is preliminary data.</text>
</comment>
<dbReference type="Gene3D" id="3.40.50.150">
    <property type="entry name" value="Vaccinia Virus protein VP39"/>
    <property type="match status" value="1"/>
</dbReference>
<sequence length="204" mass="22137">MRSFVTVSRETEARLDAFAAHLRRWTRAKNLVGPDTLKNLWTRHIADSAQVVALMPEARRWVDLGAGAGFPGLVVASLVCGDLGSRVDLVESNGRKCAFLRSAARETGVPATVHCDRIERFATDWSGAADVVTARALAPLVKLLDLTAPLIQKGCVGVFHKGQDVERELTEASTYWTFAHELVSSRTPGGGALVIVRDCERKSA</sequence>
<proteinExistence type="inferred from homology"/>
<dbReference type="SUPFAM" id="SSF53335">
    <property type="entry name" value="S-adenosyl-L-methionine-dependent methyltransferases"/>
    <property type="match status" value="1"/>
</dbReference>
<evidence type="ECO:0000256" key="6">
    <source>
        <dbReference type="HAMAP-Rule" id="MF_00074"/>
    </source>
</evidence>
<evidence type="ECO:0000313" key="7">
    <source>
        <dbReference type="EMBL" id="MEJ8574952.1"/>
    </source>
</evidence>
<gene>
    <name evidence="6 7" type="primary">rsmG</name>
    <name evidence="7" type="ORF">V3328_25990</name>
</gene>
<protein>
    <recommendedName>
        <fullName evidence="6">Ribosomal RNA small subunit methyltransferase G</fullName>
        <ecNumber evidence="6">2.1.1.170</ecNumber>
    </recommendedName>
    <alternativeName>
        <fullName evidence="6">16S rRNA 7-methylguanosine methyltransferase</fullName>
        <shortName evidence="6">16S rRNA m7G methyltransferase</shortName>
    </alternativeName>
</protein>
<keyword evidence="2 6" id="KW-0698">rRNA processing</keyword>
<organism evidence="7 8">
    <name type="scientific">Microbaculum marinum</name>
    <dbReference type="NCBI Taxonomy" id="1764581"/>
    <lineage>
        <taxon>Bacteria</taxon>
        <taxon>Pseudomonadati</taxon>
        <taxon>Pseudomonadota</taxon>
        <taxon>Alphaproteobacteria</taxon>
        <taxon>Hyphomicrobiales</taxon>
        <taxon>Tepidamorphaceae</taxon>
        <taxon>Microbaculum</taxon>
    </lineage>
</organism>
<dbReference type="AlphaFoldDB" id="A0AAW9RRG1"/>
<dbReference type="NCBIfam" id="TIGR00138">
    <property type="entry name" value="rsmG_gidB"/>
    <property type="match status" value="1"/>
</dbReference>
<dbReference type="EMBL" id="JAZHOF010000015">
    <property type="protein sequence ID" value="MEJ8574952.1"/>
    <property type="molecule type" value="Genomic_DNA"/>
</dbReference>
<evidence type="ECO:0000256" key="2">
    <source>
        <dbReference type="ARBA" id="ARBA00022552"/>
    </source>
</evidence>
<feature type="binding site" evidence="6">
    <location>
        <begin position="118"/>
        <end position="119"/>
    </location>
    <ligand>
        <name>S-adenosyl-L-methionine</name>
        <dbReference type="ChEBI" id="CHEBI:59789"/>
    </ligand>
</feature>
<dbReference type="PANTHER" id="PTHR31760:SF0">
    <property type="entry name" value="S-ADENOSYL-L-METHIONINE-DEPENDENT METHYLTRANSFERASES SUPERFAMILY PROTEIN"/>
    <property type="match status" value="1"/>
</dbReference>
<evidence type="ECO:0000256" key="1">
    <source>
        <dbReference type="ARBA" id="ARBA00022490"/>
    </source>
</evidence>
<dbReference type="GO" id="GO:0005829">
    <property type="term" value="C:cytosol"/>
    <property type="evidence" value="ECO:0007669"/>
    <property type="project" value="TreeGrafter"/>
</dbReference>
<dbReference type="GO" id="GO:0070043">
    <property type="term" value="F:rRNA (guanine-N7-)-methyltransferase activity"/>
    <property type="evidence" value="ECO:0007669"/>
    <property type="project" value="UniProtKB-UniRule"/>
</dbReference>
<dbReference type="Proteomes" id="UP001378188">
    <property type="component" value="Unassembled WGS sequence"/>
</dbReference>
<dbReference type="Pfam" id="PF02527">
    <property type="entry name" value="GidB"/>
    <property type="match status" value="1"/>
</dbReference>
<comment type="caution">
    <text evidence="6">Lacks conserved residue(s) required for the propagation of feature annotation.</text>
</comment>
<keyword evidence="1 6" id="KW-0963">Cytoplasm</keyword>
<accession>A0AAW9RRG1</accession>
<keyword evidence="8" id="KW-1185">Reference proteome</keyword>
<comment type="similarity">
    <text evidence="6">Belongs to the methyltransferase superfamily. RNA methyltransferase RsmG family.</text>
</comment>
<evidence type="ECO:0000256" key="5">
    <source>
        <dbReference type="ARBA" id="ARBA00022691"/>
    </source>
</evidence>
<keyword evidence="5 6" id="KW-0949">S-adenosyl-L-methionine</keyword>
<dbReference type="HAMAP" id="MF_00074">
    <property type="entry name" value="16SrRNA_methyltr_G"/>
    <property type="match status" value="1"/>
</dbReference>
<evidence type="ECO:0000313" key="8">
    <source>
        <dbReference type="Proteomes" id="UP001378188"/>
    </source>
</evidence>
<feature type="binding site" evidence="6">
    <location>
        <position position="70"/>
    </location>
    <ligand>
        <name>S-adenosyl-L-methionine</name>
        <dbReference type="ChEBI" id="CHEBI:59789"/>
    </ligand>
</feature>
<feature type="binding site" evidence="6">
    <location>
        <position position="65"/>
    </location>
    <ligand>
        <name>S-adenosyl-L-methionine</name>
        <dbReference type="ChEBI" id="CHEBI:59789"/>
    </ligand>
</feature>
<dbReference type="InterPro" id="IPR003682">
    <property type="entry name" value="rRNA_ssu_MeTfrase_G"/>
</dbReference>
<reference evidence="7 8" key="1">
    <citation type="submission" date="2024-02" db="EMBL/GenBank/DDBJ databases">
        <title>Genome analysis and characterization of Microbaculum marinisediminis sp. nov., isolated from marine sediment.</title>
        <authorList>
            <person name="Du Z.-J."/>
            <person name="Ye Y.-Q."/>
            <person name="Zhang Z.-R."/>
            <person name="Yuan S.-M."/>
            <person name="Zhang X.-Y."/>
        </authorList>
    </citation>
    <scope>NUCLEOTIDE SEQUENCE [LARGE SCALE GENOMIC DNA]</scope>
    <source>
        <strain evidence="7 8">SDUM1044001</strain>
    </source>
</reference>
<evidence type="ECO:0000256" key="3">
    <source>
        <dbReference type="ARBA" id="ARBA00022603"/>
    </source>
</evidence>
<keyword evidence="3 6" id="KW-0489">Methyltransferase</keyword>
<dbReference type="EC" id="2.1.1.170" evidence="6"/>
<feature type="binding site" evidence="6">
    <location>
        <position position="135"/>
    </location>
    <ligand>
        <name>S-adenosyl-L-methionine</name>
        <dbReference type="ChEBI" id="CHEBI:59789"/>
    </ligand>
</feature>
<comment type="subcellular location">
    <subcellularLocation>
        <location evidence="6">Cytoplasm</location>
    </subcellularLocation>
</comment>
<comment type="function">
    <text evidence="6">Specifically methylates the N7 position of guanine in position 527 of 16S rRNA.</text>
</comment>